<protein>
    <submittedName>
        <fullName evidence="7">Transcriptional regulator, TetR family</fullName>
    </submittedName>
</protein>
<dbReference type="Pfam" id="PF08361">
    <property type="entry name" value="TetR_C_2"/>
    <property type="match status" value="1"/>
</dbReference>
<feature type="domain" description="HTH tetR-type" evidence="6">
    <location>
        <begin position="9"/>
        <end position="69"/>
    </location>
</feature>
<evidence type="ECO:0000256" key="5">
    <source>
        <dbReference type="PROSITE-ProRule" id="PRU00335"/>
    </source>
</evidence>
<accession>A0A1T4T7K1</accession>
<gene>
    <name evidence="7" type="ORF">SAMN05428963_12065</name>
</gene>
<dbReference type="InterPro" id="IPR036271">
    <property type="entry name" value="Tet_transcr_reg_TetR-rel_C_sf"/>
</dbReference>
<dbReference type="SUPFAM" id="SSF48498">
    <property type="entry name" value="Tetracyclin repressor-like, C-terminal domain"/>
    <property type="match status" value="1"/>
</dbReference>
<keyword evidence="8" id="KW-1185">Reference proteome</keyword>
<keyword evidence="2" id="KW-0805">Transcription regulation</keyword>
<dbReference type="PANTHER" id="PTHR30055">
    <property type="entry name" value="HTH-TYPE TRANSCRIPTIONAL REGULATOR RUTR"/>
    <property type="match status" value="1"/>
</dbReference>
<evidence type="ECO:0000256" key="3">
    <source>
        <dbReference type="ARBA" id="ARBA00023125"/>
    </source>
</evidence>
<dbReference type="SUPFAM" id="SSF46689">
    <property type="entry name" value="Homeodomain-like"/>
    <property type="match status" value="1"/>
</dbReference>
<keyword evidence="3 5" id="KW-0238">DNA-binding</keyword>
<dbReference type="Gene3D" id="1.10.357.10">
    <property type="entry name" value="Tetracycline Repressor, domain 2"/>
    <property type="match status" value="1"/>
</dbReference>
<dbReference type="PROSITE" id="PS50977">
    <property type="entry name" value="HTH_TETR_2"/>
    <property type="match status" value="1"/>
</dbReference>
<dbReference type="Pfam" id="PF00440">
    <property type="entry name" value="TetR_N"/>
    <property type="match status" value="1"/>
</dbReference>
<sequence>MRRTKQEAEETRSAIIDAAEKVFYEKGVAATSLAEVASAASVTRGAIYWHFDNKLDLFRAMQDRVCLPQEQLLQVRDVLSSDDVLGGLHATTLDALVRIKDDEHARLVYSIILFRCEYVGEMQDALMRRNEAEQCLEGLVVASFEKAMANGQLAAGWTPTIAARAFFCCIGGLLTEWLRCNADFDLVETGTAILESLFAGFALQMKNHETCVKRCVSR</sequence>
<evidence type="ECO:0000313" key="8">
    <source>
        <dbReference type="Proteomes" id="UP000190135"/>
    </source>
</evidence>
<dbReference type="STRING" id="1365950.SAMN05428963_12065"/>
<organism evidence="7 8">
    <name type="scientific">Consotaella salsifontis</name>
    <dbReference type="NCBI Taxonomy" id="1365950"/>
    <lineage>
        <taxon>Bacteria</taxon>
        <taxon>Pseudomonadati</taxon>
        <taxon>Pseudomonadota</taxon>
        <taxon>Alphaproteobacteria</taxon>
        <taxon>Hyphomicrobiales</taxon>
        <taxon>Aurantimonadaceae</taxon>
        <taxon>Consotaella</taxon>
    </lineage>
</organism>
<reference evidence="8" key="1">
    <citation type="submission" date="2017-02" db="EMBL/GenBank/DDBJ databases">
        <authorList>
            <person name="Varghese N."/>
            <person name="Submissions S."/>
        </authorList>
    </citation>
    <scope>NUCLEOTIDE SEQUENCE [LARGE SCALE GENOMIC DNA]</scope>
    <source>
        <strain evidence="8">USBA 369</strain>
    </source>
</reference>
<dbReference type="InterPro" id="IPR001647">
    <property type="entry name" value="HTH_TetR"/>
</dbReference>
<dbReference type="AlphaFoldDB" id="A0A1T4T7K1"/>
<dbReference type="Proteomes" id="UP000190135">
    <property type="component" value="Unassembled WGS sequence"/>
</dbReference>
<evidence type="ECO:0000256" key="2">
    <source>
        <dbReference type="ARBA" id="ARBA00023015"/>
    </source>
</evidence>
<dbReference type="PANTHER" id="PTHR30055:SF240">
    <property type="entry name" value="HTH-TYPE TRANSCRIPTIONAL REGULATOR ACRR"/>
    <property type="match status" value="1"/>
</dbReference>
<evidence type="ECO:0000259" key="6">
    <source>
        <dbReference type="PROSITE" id="PS50977"/>
    </source>
</evidence>
<keyword evidence="4" id="KW-0804">Transcription</keyword>
<evidence type="ECO:0000256" key="1">
    <source>
        <dbReference type="ARBA" id="ARBA00022491"/>
    </source>
</evidence>
<dbReference type="GO" id="GO:0000976">
    <property type="term" value="F:transcription cis-regulatory region binding"/>
    <property type="evidence" value="ECO:0007669"/>
    <property type="project" value="TreeGrafter"/>
</dbReference>
<dbReference type="EMBL" id="FUXL01000020">
    <property type="protein sequence ID" value="SKA36319.1"/>
    <property type="molecule type" value="Genomic_DNA"/>
</dbReference>
<name>A0A1T4T7K1_9HYPH</name>
<dbReference type="GO" id="GO:0003700">
    <property type="term" value="F:DNA-binding transcription factor activity"/>
    <property type="evidence" value="ECO:0007669"/>
    <property type="project" value="TreeGrafter"/>
</dbReference>
<evidence type="ECO:0000313" key="7">
    <source>
        <dbReference type="EMBL" id="SKA36319.1"/>
    </source>
</evidence>
<dbReference type="RefSeq" id="WP_078710219.1">
    <property type="nucleotide sequence ID" value="NZ_FUXL01000020.1"/>
</dbReference>
<proteinExistence type="predicted"/>
<dbReference type="InterPro" id="IPR009057">
    <property type="entry name" value="Homeodomain-like_sf"/>
</dbReference>
<dbReference type="OrthoDB" id="9798857at2"/>
<dbReference type="InterPro" id="IPR050109">
    <property type="entry name" value="HTH-type_TetR-like_transc_reg"/>
</dbReference>
<feature type="DNA-binding region" description="H-T-H motif" evidence="5">
    <location>
        <begin position="32"/>
        <end position="51"/>
    </location>
</feature>
<dbReference type="InterPro" id="IPR023772">
    <property type="entry name" value="DNA-bd_HTH_TetR-type_CS"/>
</dbReference>
<dbReference type="PROSITE" id="PS01081">
    <property type="entry name" value="HTH_TETR_1"/>
    <property type="match status" value="1"/>
</dbReference>
<dbReference type="InterPro" id="IPR013572">
    <property type="entry name" value="Tscrpt_reg_MAATS_C"/>
</dbReference>
<dbReference type="PRINTS" id="PR00455">
    <property type="entry name" value="HTHTETR"/>
</dbReference>
<keyword evidence="1" id="KW-0678">Repressor</keyword>
<evidence type="ECO:0000256" key="4">
    <source>
        <dbReference type="ARBA" id="ARBA00023163"/>
    </source>
</evidence>